<keyword evidence="4" id="KW-1185">Reference proteome</keyword>
<keyword evidence="1" id="KW-0732">Signal</keyword>
<feature type="domain" description="DUF4440" evidence="2">
    <location>
        <begin position="48"/>
        <end position="150"/>
    </location>
</feature>
<feature type="chain" id="PRO_5012544713" evidence="1">
    <location>
        <begin position="19"/>
        <end position="163"/>
    </location>
</feature>
<evidence type="ECO:0000313" key="3">
    <source>
        <dbReference type="EMBL" id="SHF02992.1"/>
    </source>
</evidence>
<dbReference type="Proteomes" id="UP000184048">
    <property type="component" value="Unassembled WGS sequence"/>
</dbReference>
<dbReference type="GO" id="GO:0016853">
    <property type="term" value="F:isomerase activity"/>
    <property type="evidence" value="ECO:0007669"/>
    <property type="project" value="UniProtKB-KW"/>
</dbReference>
<dbReference type="InterPro" id="IPR027843">
    <property type="entry name" value="DUF4440"/>
</dbReference>
<dbReference type="SUPFAM" id="SSF54427">
    <property type="entry name" value="NTF2-like"/>
    <property type="match status" value="1"/>
</dbReference>
<dbReference type="InterPro" id="IPR032710">
    <property type="entry name" value="NTF2-like_dom_sf"/>
</dbReference>
<name>A0A1M4YBV2_9BACT</name>
<reference evidence="3 4" key="1">
    <citation type="submission" date="2016-11" db="EMBL/GenBank/DDBJ databases">
        <authorList>
            <person name="Jaros S."/>
            <person name="Januszkiewicz K."/>
            <person name="Wedrychowicz H."/>
        </authorList>
    </citation>
    <scope>NUCLEOTIDE SEQUENCE [LARGE SCALE GENOMIC DNA]</scope>
    <source>
        <strain evidence="3 4">DSM 18119</strain>
    </source>
</reference>
<organism evidence="3 4">
    <name type="scientific">Flavisolibacter ginsengisoli DSM 18119</name>
    <dbReference type="NCBI Taxonomy" id="1121884"/>
    <lineage>
        <taxon>Bacteria</taxon>
        <taxon>Pseudomonadati</taxon>
        <taxon>Bacteroidota</taxon>
        <taxon>Chitinophagia</taxon>
        <taxon>Chitinophagales</taxon>
        <taxon>Chitinophagaceae</taxon>
        <taxon>Flavisolibacter</taxon>
    </lineage>
</organism>
<proteinExistence type="predicted"/>
<evidence type="ECO:0000313" key="4">
    <source>
        <dbReference type="Proteomes" id="UP000184048"/>
    </source>
</evidence>
<sequence length="163" mass="18105">MLKLSSFLFIVICFSLTACESKTKNSAIDKTTQPGFDQQQARSFIDSINAKFSQQLAAGDSAALASHYWPDAELLLDNSEPVKGKDIINAWGGAIRMGMKEINLTTTDIKGDSLFIIETGNYQMKNDKGSLLDKGKYVVVWEQRNGEWKLYRDIGSTSMPARP</sequence>
<dbReference type="PROSITE" id="PS51257">
    <property type="entry name" value="PROKAR_LIPOPROTEIN"/>
    <property type="match status" value="1"/>
</dbReference>
<dbReference type="Pfam" id="PF14534">
    <property type="entry name" value="DUF4440"/>
    <property type="match status" value="1"/>
</dbReference>
<dbReference type="EMBL" id="FQUU01000005">
    <property type="protein sequence ID" value="SHF02992.1"/>
    <property type="molecule type" value="Genomic_DNA"/>
</dbReference>
<gene>
    <name evidence="3" type="ORF">SAMN02745131_01663</name>
</gene>
<dbReference type="RefSeq" id="WP_072834863.1">
    <property type="nucleotide sequence ID" value="NZ_FQUU01000005.1"/>
</dbReference>
<evidence type="ECO:0000259" key="2">
    <source>
        <dbReference type="Pfam" id="PF14534"/>
    </source>
</evidence>
<evidence type="ECO:0000256" key="1">
    <source>
        <dbReference type="SAM" id="SignalP"/>
    </source>
</evidence>
<feature type="signal peptide" evidence="1">
    <location>
        <begin position="1"/>
        <end position="18"/>
    </location>
</feature>
<protein>
    <submittedName>
        <fullName evidence="3">Ketosteroid isomerase homolog</fullName>
    </submittedName>
</protein>
<dbReference type="AlphaFoldDB" id="A0A1M4YBV2"/>
<dbReference type="Gene3D" id="3.10.450.50">
    <property type="match status" value="1"/>
</dbReference>
<dbReference type="STRING" id="1121884.SAMN02745131_01663"/>
<keyword evidence="3" id="KW-0413">Isomerase</keyword>
<accession>A0A1M4YBV2</accession>
<dbReference type="OrthoDB" id="9814425at2"/>